<keyword evidence="4" id="KW-1185">Reference proteome</keyword>
<reference evidence="3" key="1">
    <citation type="journal article" date="2020" name="Stud. Mycol.">
        <title>101 Dothideomycetes genomes: a test case for predicting lifestyles and emergence of pathogens.</title>
        <authorList>
            <person name="Haridas S."/>
            <person name="Albert R."/>
            <person name="Binder M."/>
            <person name="Bloem J."/>
            <person name="Labutti K."/>
            <person name="Salamov A."/>
            <person name="Andreopoulos B."/>
            <person name="Baker S."/>
            <person name="Barry K."/>
            <person name="Bills G."/>
            <person name="Bluhm B."/>
            <person name="Cannon C."/>
            <person name="Castanera R."/>
            <person name="Culley D."/>
            <person name="Daum C."/>
            <person name="Ezra D."/>
            <person name="Gonzalez J."/>
            <person name="Henrissat B."/>
            <person name="Kuo A."/>
            <person name="Liang C."/>
            <person name="Lipzen A."/>
            <person name="Lutzoni F."/>
            <person name="Magnuson J."/>
            <person name="Mondo S."/>
            <person name="Nolan M."/>
            <person name="Ohm R."/>
            <person name="Pangilinan J."/>
            <person name="Park H.-J."/>
            <person name="Ramirez L."/>
            <person name="Alfaro M."/>
            <person name="Sun H."/>
            <person name="Tritt A."/>
            <person name="Yoshinaga Y."/>
            <person name="Zwiers L.-H."/>
            <person name="Turgeon B."/>
            <person name="Goodwin S."/>
            <person name="Spatafora J."/>
            <person name="Crous P."/>
            <person name="Grigoriev I."/>
        </authorList>
    </citation>
    <scope>NUCLEOTIDE SEQUENCE</scope>
    <source>
        <strain evidence="3">CBS 122367</strain>
    </source>
</reference>
<comment type="subcellular location">
    <subcellularLocation>
        <location evidence="1">Membrane</location>
    </subcellularLocation>
</comment>
<evidence type="ECO:0000256" key="1">
    <source>
        <dbReference type="ARBA" id="ARBA00004370"/>
    </source>
</evidence>
<dbReference type="InterPro" id="IPR036291">
    <property type="entry name" value="NAD(P)-bd_dom_sf"/>
</dbReference>
<dbReference type="Pfam" id="PF01370">
    <property type="entry name" value="Epimerase"/>
    <property type="match status" value="1"/>
</dbReference>
<dbReference type="PANTHER" id="PTHR14097:SF9">
    <property type="entry name" value="EPIMERASE, PUTATIVE (AFU_ORTHOLOGUE AFUA_8G07320)-RELATED"/>
    <property type="match status" value="1"/>
</dbReference>
<dbReference type="EMBL" id="MU005580">
    <property type="protein sequence ID" value="KAF2685002.1"/>
    <property type="molecule type" value="Genomic_DNA"/>
</dbReference>
<evidence type="ECO:0000313" key="3">
    <source>
        <dbReference type="EMBL" id="KAF2685002.1"/>
    </source>
</evidence>
<evidence type="ECO:0000259" key="2">
    <source>
        <dbReference type="Pfam" id="PF01370"/>
    </source>
</evidence>
<gene>
    <name evidence="3" type="ORF">K458DRAFT_301431</name>
</gene>
<evidence type="ECO:0000313" key="4">
    <source>
        <dbReference type="Proteomes" id="UP000799291"/>
    </source>
</evidence>
<dbReference type="InterPro" id="IPR001509">
    <property type="entry name" value="Epimerase_deHydtase"/>
</dbReference>
<dbReference type="SUPFAM" id="SSF51735">
    <property type="entry name" value="NAD(P)-binding Rossmann-fold domains"/>
    <property type="match status" value="1"/>
</dbReference>
<dbReference type="Proteomes" id="UP000799291">
    <property type="component" value="Unassembled WGS sequence"/>
</dbReference>
<proteinExistence type="predicted"/>
<organism evidence="3 4">
    <name type="scientific">Lentithecium fluviatile CBS 122367</name>
    <dbReference type="NCBI Taxonomy" id="1168545"/>
    <lineage>
        <taxon>Eukaryota</taxon>
        <taxon>Fungi</taxon>
        <taxon>Dikarya</taxon>
        <taxon>Ascomycota</taxon>
        <taxon>Pezizomycotina</taxon>
        <taxon>Dothideomycetes</taxon>
        <taxon>Pleosporomycetidae</taxon>
        <taxon>Pleosporales</taxon>
        <taxon>Massarineae</taxon>
        <taxon>Lentitheciaceae</taxon>
        <taxon>Lentithecium</taxon>
    </lineage>
</organism>
<dbReference type="Gene3D" id="3.40.50.720">
    <property type="entry name" value="NAD(P)-binding Rossmann-like Domain"/>
    <property type="match status" value="1"/>
</dbReference>
<feature type="domain" description="NAD-dependent epimerase/dehydratase" evidence="2">
    <location>
        <begin position="3"/>
        <end position="88"/>
    </location>
</feature>
<sequence>MKVLITGSTGTIGSAIFRHCLQHPGITSIVTLTRRAFPSSNPKCTNIIISDFKTWDASIIVQIADADAMIWALGTSDANKDTNYNYILAFQEAFLQAMPVPRRNRFRYVLLSGALVEPDQNKTLWFMPAARKLKGMTENWSLEFANEHVDVWQTFIIKPGGVATANTPAVARMAAGLFMPMIRDEQVGAFVADLVVNGEEREGRILNERMATKGTELLNM</sequence>
<dbReference type="AlphaFoldDB" id="A0A6G1J3B3"/>
<dbReference type="PANTHER" id="PTHR14097">
    <property type="entry name" value="OXIDOREDUCTASE HTATIP2"/>
    <property type="match status" value="1"/>
</dbReference>
<protein>
    <recommendedName>
        <fullName evidence="2">NAD-dependent epimerase/dehydratase domain-containing protein</fullName>
    </recommendedName>
</protein>
<dbReference type="GO" id="GO:0016020">
    <property type="term" value="C:membrane"/>
    <property type="evidence" value="ECO:0007669"/>
    <property type="project" value="UniProtKB-SubCell"/>
</dbReference>
<accession>A0A6G1J3B3</accession>
<name>A0A6G1J3B3_9PLEO</name>
<dbReference type="OrthoDB" id="3535423at2759"/>